<name>A0A0A2MBU7_9FLAO</name>
<reference evidence="1 2" key="1">
    <citation type="submission" date="2013-09" db="EMBL/GenBank/DDBJ databases">
        <authorList>
            <person name="Zeng Z."/>
            <person name="Chen C."/>
        </authorList>
    </citation>
    <scope>NUCLEOTIDE SEQUENCE [LARGE SCALE GENOMIC DNA]</scope>
    <source>
        <strain evidence="1 2">GH29-5</strain>
    </source>
</reference>
<protein>
    <submittedName>
        <fullName evidence="1">Uncharacterized protein</fullName>
    </submittedName>
</protein>
<sequence>MQNRNQEIEKSIIRNHDNKLKKLLKEAVLENDTSILDILRNAIEKEQTNGAIINEITKAYFRLKRKNINDCSPLFELMHIDVYTVQESLLEILGYDKVVPSLEEQKKIIEKYFDFGSDIDLRYFSDPRYGLAAACAGWNTEVVEQFLKQCLTINDVPLKYVTENSLKKKYVRLR</sequence>
<evidence type="ECO:0000313" key="1">
    <source>
        <dbReference type="EMBL" id="KGO85750.1"/>
    </source>
</evidence>
<dbReference type="eggNOG" id="ENOG5033HFT">
    <property type="taxonomic scope" value="Bacteria"/>
</dbReference>
<dbReference type="RefSeq" id="WP_035745091.1">
    <property type="nucleotide sequence ID" value="NZ_JRLW01000039.1"/>
</dbReference>
<dbReference type="EMBL" id="JRLW01000039">
    <property type="protein sequence ID" value="KGO85750.1"/>
    <property type="molecule type" value="Genomic_DNA"/>
</dbReference>
<gene>
    <name evidence="1" type="ORF">Q764_13960</name>
</gene>
<proteinExistence type="predicted"/>
<dbReference type="AlphaFoldDB" id="A0A0A2MBU7"/>
<dbReference type="Proteomes" id="UP000030121">
    <property type="component" value="Unassembled WGS sequence"/>
</dbReference>
<comment type="caution">
    <text evidence="1">The sequence shown here is derived from an EMBL/GenBank/DDBJ whole genome shotgun (WGS) entry which is preliminary data.</text>
</comment>
<keyword evidence="2" id="KW-1185">Reference proteome</keyword>
<evidence type="ECO:0000313" key="2">
    <source>
        <dbReference type="Proteomes" id="UP000030121"/>
    </source>
</evidence>
<organism evidence="1 2">
    <name type="scientific">Flavobacterium suncheonense GH29-5 = DSM 17707</name>
    <dbReference type="NCBI Taxonomy" id="1121899"/>
    <lineage>
        <taxon>Bacteria</taxon>
        <taxon>Pseudomonadati</taxon>
        <taxon>Bacteroidota</taxon>
        <taxon>Flavobacteriia</taxon>
        <taxon>Flavobacteriales</taxon>
        <taxon>Flavobacteriaceae</taxon>
        <taxon>Flavobacterium</taxon>
    </lineage>
</organism>
<accession>A0A0A2MBU7</accession>
<dbReference type="OrthoDB" id="648641at2"/>